<reference evidence="2" key="2">
    <citation type="submission" date="2023-01" db="EMBL/GenBank/DDBJ databases">
        <authorList>
            <person name="Sun Q."/>
            <person name="Evtushenko L."/>
        </authorList>
    </citation>
    <scope>NUCLEOTIDE SEQUENCE</scope>
    <source>
        <strain evidence="2">VKM Ac-1321</strain>
    </source>
</reference>
<gene>
    <name evidence="2" type="ORF">GCM10017581_088410</name>
</gene>
<evidence type="ECO:0008006" key="4">
    <source>
        <dbReference type="Google" id="ProtNLM"/>
    </source>
</evidence>
<dbReference type="SUPFAM" id="SSF48452">
    <property type="entry name" value="TPR-like"/>
    <property type="match status" value="2"/>
</dbReference>
<feature type="region of interest" description="Disordered" evidence="1">
    <location>
        <begin position="314"/>
        <end position="375"/>
    </location>
</feature>
<dbReference type="PANTHER" id="PTHR46082">
    <property type="entry name" value="ATP/GTP-BINDING PROTEIN-RELATED"/>
    <property type="match status" value="1"/>
</dbReference>
<evidence type="ECO:0000313" key="2">
    <source>
        <dbReference type="EMBL" id="GLL07090.1"/>
    </source>
</evidence>
<dbReference type="InterPro" id="IPR053137">
    <property type="entry name" value="NLR-like"/>
</dbReference>
<dbReference type="PANTHER" id="PTHR46082:SF6">
    <property type="entry name" value="AAA+ ATPASE DOMAIN-CONTAINING PROTEIN-RELATED"/>
    <property type="match status" value="1"/>
</dbReference>
<comment type="caution">
    <text evidence="2">The sequence shown here is derived from an EMBL/GenBank/DDBJ whole genome shotgun (WGS) entry which is preliminary data.</text>
</comment>
<dbReference type="RefSeq" id="WP_271190049.1">
    <property type="nucleotide sequence ID" value="NZ_BSFP01000084.1"/>
</dbReference>
<proteinExistence type="predicted"/>
<keyword evidence="3" id="KW-1185">Reference proteome</keyword>
<dbReference type="NCBIfam" id="NF040586">
    <property type="entry name" value="FxSxx_TPR"/>
    <property type="match status" value="1"/>
</dbReference>
<dbReference type="EMBL" id="BSFP01000084">
    <property type="protein sequence ID" value="GLL07090.1"/>
    <property type="molecule type" value="Genomic_DNA"/>
</dbReference>
<name>A0A9W6NRB8_9ACTN</name>
<reference evidence="2" key="1">
    <citation type="journal article" date="2014" name="Int. J. Syst. Evol. Microbiol.">
        <title>Complete genome sequence of Corynebacterium casei LMG S-19264T (=DSM 44701T), isolated from a smear-ripened cheese.</title>
        <authorList>
            <consortium name="US DOE Joint Genome Institute (JGI-PGF)"/>
            <person name="Walter F."/>
            <person name="Albersmeier A."/>
            <person name="Kalinowski J."/>
            <person name="Ruckert C."/>
        </authorList>
    </citation>
    <scope>NUCLEOTIDE SEQUENCE</scope>
    <source>
        <strain evidence="2">VKM Ac-1321</strain>
    </source>
</reference>
<sequence>MNRADLTPLTALGFDELTLLVDPGPSMAVWESALADLRAAAVAEHPLAPDLDLPPAHRLTLIVTDGVSPAWEGALHPLLERLGAAGPTAILQLLPSRMWRRTRQPLERVELSAPNTARDGRPAIPVLDARWVALVAGAADGPIPAAALLTGRPVPGPATADLPPPLAPLSADRRVRAFRSAVSPTAYRLAGLLAAAPLTLPVMRLVQAARLPDSRPDHLAEVFLGGLLRETPAGFDFHPGVREALLPSLQTAEALAVVRLVADHLAGADLDQAVVAGDPAPLSPLGPAFAAATAPVLRAVGGAHAELAEALSGAGSAADGSGPLAGGGAPDGNGSVTEVDIAERFAGPGAEREGDGTAGGGAASRGDAAGERHVQVRTPQQVRNAVPPRNSGFIGRDTVLDEIGRKLDSGIVTLLPDAKHSLGGTGKTQLALEFMHRYAGEYDLVWWVPAEQVAPMRVALAGLARALKLRESGDLNRTLQALRETLERGSPYRRWLLIFDNASRPEDLGPYLPRGTGHVLVTSRNPRWADMGHTIEIGAFTRAESVLLLTRRTPAVRGSQAHTLAARLGDVPMAMEQAAATQNATGWTAAEYLERYDELRRGMGGTADRPEYPSPIVVTWNLAYAELAERNPGAARLLDVCAFLAGEPVSWNVLWESRGAGLPAPLGSLVRVEKALRTALRELAQFGLAQVDPALQSVQVHRLGQLLLLERLGVKEYPIYQQAAHDVLTAADPAIPDDPASWSRYEELSAHLLYSDLLAGATDESRQLMLHYVRFLFVRGDHDSSRTVAQHAFDRWRLSLGDEHEDTLAAAYHLANAMRAGGDAGEAAKLNQQTLASLRRVFGDDDESTLMTANSVGADLRLRGEFVAARNVDLDNLDRYRRLFGEAYPRTLRCANNLAVDMRLLGDFKQARVIDEQTLMHRRRVLPNPHPETLWSLISLAHNRFGLGEHEVAIEILTGALPGYADAFGEDHPGVLTGMRYLAMALRRAGAYPRARKEAEATMALWLEKYGDHSADSLSAVLTYANCIRACGEFALARAAAQQAADGFTTILGERHPFTHAAQAALAAALRAEGDASAAAELDRHALVGLAHSVGAEHPFAVACAIGYASDLAMAGQSAGAVIASRDTVRVAQAFGAAHPALLVASFNHALDVRAAHPNGDDRGTVAAAAEALRRRLGDTHPATLTAFGGRRLEFDVELPAT</sequence>
<dbReference type="Gene3D" id="3.40.50.300">
    <property type="entry name" value="P-loop containing nucleotide triphosphate hydrolases"/>
    <property type="match status" value="1"/>
</dbReference>
<protein>
    <recommendedName>
        <fullName evidence="4">Tetratricopeptide repeat protein</fullName>
    </recommendedName>
</protein>
<dbReference type="SUPFAM" id="SSF52540">
    <property type="entry name" value="P-loop containing nucleoside triphosphate hydrolases"/>
    <property type="match status" value="1"/>
</dbReference>
<dbReference type="Gene3D" id="1.25.40.10">
    <property type="entry name" value="Tetratricopeptide repeat domain"/>
    <property type="match status" value="2"/>
</dbReference>
<evidence type="ECO:0000313" key="3">
    <source>
        <dbReference type="Proteomes" id="UP001143480"/>
    </source>
</evidence>
<dbReference type="InterPro" id="IPR011990">
    <property type="entry name" value="TPR-like_helical_dom_sf"/>
</dbReference>
<dbReference type="AlphaFoldDB" id="A0A9W6NRB8"/>
<dbReference type="Proteomes" id="UP001143480">
    <property type="component" value="Unassembled WGS sequence"/>
</dbReference>
<evidence type="ECO:0000256" key="1">
    <source>
        <dbReference type="SAM" id="MobiDB-lite"/>
    </source>
</evidence>
<dbReference type="Pfam" id="PF13424">
    <property type="entry name" value="TPR_12"/>
    <property type="match status" value="3"/>
</dbReference>
<dbReference type="InterPro" id="IPR027417">
    <property type="entry name" value="P-loop_NTPase"/>
</dbReference>
<organism evidence="2 3">
    <name type="scientific">Dactylosporangium matsuzakiense</name>
    <dbReference type="NCBI Taxonomy" id="53360"/>
    <lineage>
        <taxon>Bacteria</taxon>
        <taxon>Bacillati</taxon>
        <taxon>Actinomycetota</taxon>
        <taxon>Actinomycetes</taxon>
        <taxon>Micromonosporales</taxon>
        <taxon>Micromonosporaceae</taxon>
        <taxon>Dactylosporangium</taxon>
    </lineage>
</organism>
<accession>A0A9W6NRB8</accession>